<proteinExistence type="predicted"/>
<feature type="compositionally biased region" description="Polar residues" evidence="1">
    <location>
        <begin position="92"/>
        <end position="101"/>
    </location>
</feature>
<evidence type="ECO:0000256" key="1">
    <source>
        <dbReference type="SAM" id="MobiDB-lite"/>
    </source>
</evidence>
<feature type="compositionally biased region" description="Basic and acidic residues" evidence="1">
    <location>
        <begin position="32"/>
        <end position="57"/>
    </location>
</feature>
<name>A0A1V9ZTS9_ACHHY</name>
<organism evidence="2 3">
    <name type="scientific">Achlya hypogyna</name>
    <name type="common">Oomycete</name>
    <name type="synonym">Protoachlya hypogyna</name>
    <dbReference type="NCBI Taxonomy" id="1202772"/>
    <lineage>
        <taxon>Eukaryota</taxon>
        <taxon>Sar</taxon>
        <taxon>Stramenopiles</taxon>
        <taxon>Oomycota</taxon>
        <taxon>Saprolegniomycetes</taxon>
        <taxon>Saprolegniales</taxon>
        <taxon>Achlyaceae</taxon>
        <taxon>Achlya</taxon>
    </lineage>
</organism>
<reference evidence="2 3" key="1">
    <citation type="journal article" date="2014" name="Genome Biol. Evol.">
        <title>The secreted proteins of Achlya hypogyna and Thraustotheca clavata identify the ancestral oomycete secretome and reveal gene acquisitions by horizontal gene transfer.</title>
        <authorList>
            <person name="Misner I."/>
            <person name="Blouin N."/>
            <person name="Leonard G."/>
            <person name="Richards T.A."/>
            <person name="Lane C.E."/>
        </authorList>
    </citation>
    <scope>NUCLEOTIDE SEQUENCE [LARGE SCALE GENOMIC DNA]</scope>
    <source>
        <strain evidence="2 3">ATCC 48635</strain>
    </source>
</reference>
<sequence>MFTGETSEEQNEKHNLKLDYAAMLQVQIREQNAKKEQQKLQKQEEQRREREEMDRMLGGKAAPATASAPSVPKESPRAQASPEKAIQKPPLGTSTSQLSTGNLGGAPPSPTPFVPQYQEPQLESGYRSSFTTAAFASPFTTSAFPPRAVTSTQELDAVQRLRHELEEARRHKLQVSKELYQKPNFMLPTEAKAAVRCLPSPSNNHALESPLAKEERRFGFKPDVNSRPSTPHIDASSNQLLESSSSFISVVGEKRKGLEPQLQVESCFVPIRVLRPEPHESPVKANHFEGLEDSIDDIDGILHAFLAKQR</sequence>
<comment type="caution">
    <text evidence="2">The sequence shown here is derived from an EMBL/GenBank/DDBJ whole genome shotgun (WGS) entry which is preliminary data.</text>
</comment>
<dbReference type="OrthoDB" id="75037at2759"/>
<dbReference type="Proteomes" id="UP000243579">
    <property type="component" value="Unassembled WGS sequence"/>
</dbReference>
<keyword evidence="3" id="KW-1185">Reference proteome</keyword>
<evidence type="ECO:0000313" key="2">
    <source>
        <dbReference type="EMBL" id="OQS01407.1"/>
    </source>
</evidence>
<gene>
    <name evidence="2" type="ORF">ACHHYP_01061</name>
</gene>
<feature type="compositionally biased region" description="Low complexity" evidence="1">
    <location>
        <begin position="61"/>
        <end position="70"/>
    </location>
</feature>
<dbReference type="EMBL" id="JNBR01000008">
    <property type="protein sequence ID" value="OQS01407.1"/>
    <property type="molecule type" value="Genomic_DNA"/>
</dbReference>
<accession>A0A1V9ZTS9</accession>
<dbReference type="AlphaFoldDB" id="A0A1V9ZTS9"/>
<protein>
    <submittedName>
        <fullName evidence="2">Uncharacterized protein</fullName>
    </submittedName>
</protein>
<feature type="region of interest" description="Disordered" evidence="1">
    <location>
        <begin position="32"/>
        <end position="125"/>
    </location>
</feature>
<evidence type="ECO:0000313" key="3">
    <source>
        <dbReference type="Proteomes" id="UP000243579"/>
    </source>
</evidence>